<name>A0A1I2PUA1_9CLOT</name>
<dbReference type="AlphaFoldDB" id="A0A1I2PUA1"/>
<evidence type="ECO:0000313" key="2">
    <source>
        <dbReference type="EMBL" id="SFG19855.1"/>
    </source>
</evidence>
<proteinExistence type="predicted"/>
<dbReference type="EMBL" id="FOOE01000033">
    <property type="protein sequence ID" value="SFG19855.1"/>
    <property type="molecule type" value="Genomic_DNA"/>
</dbReference>
<organism evidence="2 3">
    <name type="scientific">Clostridium cadaveris</name>
    <dbReference type="NCBI Taxonomy" id="1529"/>
    <lineage>
        <taxon>Bacteria</taxon>
        <taxon>Bacillati</taxon>
        <taxon>Bacillota</taxon>
        <taxon>Clostridia</taxon>
        <taxon>Eubacteriales</taxon>
        <taxon>Clostridiaceae</taxon>
        <taxon>Clostridium</taxon>
    </lineage>
</organism>
<protein>
    <submittedName>
        <fullName evidence="2">Uncharacterized protein</fullName>
    </submittedName>
</protein>
<keyword evidence="3" id="KW-1185">Reference proteome</keyword>
<evidence type="ECO:0000313" key="3">
    <source>
        <dbReference type="Proteomes" id="UP000182135"/>
    </source>
</evidence>
<keyword evidence="1" id="KW-0472">Membrane</keyword>
<evidence type="ECO:0000256" key="1">
    <source>
        <dbReference type="SAM" id="Phobius"/>
    </source>
</evidence>
<keyword evidence="1" id="KW-1133">Transmembrane helix</keyword>
<feature type="transmembrane region" description="Helical" evidence="1">
    <location>
        <begin position="74"/>
        <end position="96"/>
    </location>
</feature>
<gene>
    <name evidence="2" type="ORF">SAMN04487885_13317</name>
</gene>
<feature type="transmembrane region" description="Helical" evidence="1">
    <location>
        <begin position="42"/>
        <end position="62"/>
    </location>
</feature>
<feature type="transmembrane region" description="Helical" evidence="1">
    <location>
        <begin position="12"/>
        <end position="30"/>
    </location>
</feature>
<dbReference type="Proteomes" id="UP000182135">
    <property type="component" value="Unassembled WGS sequence"/>
</dbReference>
<keyword evidence="1" id="KW-0812">Transmembrane</keyword>
<sequence>MFIKLRDSFFKIIIINISVVIIYITSLFYLKLSEKNLEFLGIINTLFFLNFLSLIISPMIYFISKFSSKIKVGILRVTSIASSLLIILVICFFAFLNAPFWLSPEYPVIRGGHILIEKIDIHWMQEKYVYFYKPTYILFKKKLPINPEPYSNFAPPSNAEIIKNFNDLN</sequence>
<reference evidence="2 3" key="1">
    <citation type="submission" date="2016-10" db="EMBL/GenBank/DDBJ databases">
        <authorList>
            <person name="de Groot N.N."/>
        </authorList>
    </citation>
    <scope>NUCLEOTIDE SEQUENCE [LARGE SCALE GENOMIC DNA]</scope>
    <source>
        <strain evidence="2 3">NLAE-zl-G419</strain>
    </source>
</reference>
<accession>A0A1I2PUA1</accession>